<dbReference type="SMART" id="SM00229">
    <property type="entry name" value="RasGEFN"/>
    <property type="match status" value="1"/>
</dbReference>
<dbReference type="Pfam" id="PF00618">
    <property type="entry name" value="RasGEF_N"/>
    <property type="match status" value="1"/>
</dbReference>
<dbReference type="Pfam" id="PF00617">
    <property type="entry name" value="RasGEF"/>
    <property type="match status" value="1"/>
</dbReference>
<dbReference type="InterPro" id="IPR019804">
    <property type="entry name" value="Ras_G-nucl-exch_fac_CS"/>
</dbReference>
<dbReference type="PANTHER" id="PTHR23113:SF368">
    <property type="entry name" value="CELL DIVISION CONTROL PROTEIN 25"/>
    <property type="match status" value="1"/>
</dbReference>
<dbReference type="PANTHER" id="PTHR23113">
    <property type="entry name" value="GUANINE NUCLEOTIDE EXCHANGE FACTOR"/>
    <property type="match status" value="1"/>
</dbReference>
<name>A0A8H7ZNB5_9FUNG</name>
<dbReference type="SMART" id="SM00147">
    <property type="entry name" value="RasGEF"/>
    <property type="match status" value="1"/>
</dbReference>
<comment type="caution">
    <text evidence="6">The sequence shown here is derived from an EMBL/GenBank/DDBJ whole genome shotgun (WGS) entry which is preliminary data.</text>
</comment>
<feature type="compositionally biased region" description="Basic and acidic residues" evidence="3">
    <location>
        <begin position="218"/>
        <end position="253"/>
    </location>
</feature>
<dbReference type="InterPro" id="IPR001895">
    <property type="entry name" value="RASGEF_cat_dom"/>
</dbReference>
<dbReference type="AlphaFoldDB" id="A0A8H7ZNB5"/>
<evidence type="ECO:0000259" key="4">
    <source>
        <dbReference type="PROSITE" id="PS50009"/>
    </source>
</evidence>
<dbReference type="InterPro" id="IPR023578">
    <property type="entry name" value="Ras_GEF_dom_sf"/>
</dbReference>
<evidence type="ECO:0000256" key="1">
    <source>
        <dbReference type="ARBA" id="ARBA00022658"/>
    </source>
</evidence>
<evidence type="ECO:0000259" key="5">
    <source>
        <dbReference type="PROSITE" id="PS50212"/>
    </source>
</evidence>
<evidence type="ECO:0000256" key="2">
    <source>
        <dbReference type="PROSITE-ProRule" id="PRU00168"/>
    </source>
</evidence>
<dbReference type="Gene3D" id="1.10.840.10">
    <property type="entry name" value="Ras guanine-nucleotide exchange factors catalytic domain"/>
    <property type="match status" value="1"/>
</dbReference>
<proteinExistence type="predicted"/>
<evidence type="ECO:0000313" key="7">
    <source>
        <dbReference type="Proteomes" id="UP000673691"/>
    </source>
</evidence>
<dbReference type="GO" id="GO:0007265">
    <property type="term" value="P:Ras protein signal transduction"/>
    <property type="evidence" value="ECO:0007669"/>
    <property type="project" value="TreeGrafter"/>
</dbReference>
<gene>
    <name evidence="6" type="ORF">BJ554DRAFT_4226</name>
</gene>
<accession>A0A8H7ZNB5</accession>
<feature type="domain" description="N-terminal Ras-GEF" evidence="5">
    <location>
        <begin position="429"/>
        <end position="550"/>
    </location>
</feature>
<dbReference type="PROSITE" id="PS50212">
    <property type="entry name" value="RASGEF_NTER"/>
    <property type="match status" value="1"/>
</dbReference>
<dbReference type="PROSITE" id="PS50009">
    <property type="entry name" value="RASGEF_CAT"/>
    <property type="match status" value="1"/>
</dbReference>
<feature type="domain" description="Ras-GEF" evidence="4">
    <location>
        <begin position="595"/>
        <end position="828"/>
    </location>
</feature>
<dbReference type="Gene3D" id="1.20.870.10">
    <property type="entry name" value="Son of sevenless (SoS) protein Chain: S domain 1"/>
    <property type="match status" value="1"/>
</dbReference>
<feature type="region of interest" description="Disordered" evidence="3">
    <location>
        <begin position="218"/>
        <end position="295"/>
    </location>
</feature>
<dbReference type="InterPro" id="IPR000651">
    <property type="entry name" value="Ras-like_Gua-exchang_fac_N"/>
</dbReference>
<dbReference type="CDD" id="cd00155">
    <property type="entry name" value="RasGEF"/>
    <property type="match status" value="1"/>
</dbReference>
<sequence length="845" mass="94595">MDVAERRQAPNSLDGRRPVSPWDQVSRRRQQHQRENCNPSDLLQQLDQHSRSIYRATRILSEHAKRDAAEKHLPSPTSALENASAVTRAVSAMAPEGPRSAQALIAQTRASVTEVGELLSLMEDLSPEDLLSVPSDSPAQGVQSSEQASKFLMTKKALYNAISGLVMATQVAADPLAPATVQNDIVRSAVLVETCVRDLCVLTKHFMEERCERERITLEEDMNKHNQRSSSEKPSGKRTGEKEATRGEDRGASDADDVPDMQPRRAMSLNFLGEDETGASVKQQQVEQERREQDRFQEAIDKQQQGQLPPINTAAALSPTIAQRRLQRAEEEGQGSEPRSGFNLADLPNPGRWPGYGHRPSASEGSRRPSMSTDIVGAQDGGRPMSIATTAQTLSSASLMSGNTIGSQGGTVPWFLSYDYPSEDIVFTVDGQVKAGTLEALVQRLTLHNAHDASFNSTFMLCRRSFATNDEFFDALVRRFGIEPPLDLTPAEWEVMFNILKSWLENYYDENDPDDKALLYRLRDFAATTIHEHMPFAAAQLIKNIDRKASARLAPVQTDLSSEVSTRKMILNLAVAAPVPILPKYRKRLKFTDINALEVARQLTILDSKLYKLIRPIECLQKAWSDKKNQHRAPNIKAMIATSNHITGWVVDSILAEAEVKKRTALIKHFISVAEACRNLHNFNTLMSILAGLSSAPIHRLTRTWEVGSFLATLDALRKMMSPTKNFSEYREELHSRNPPAVPFLGVYLTDLTFIEDGNADRLRGQPRLINFSKRTKTAEVIREIQQYQSVPYALTAVRELQDFLKRSLSESRNVQDMYNRSLAMEPRERADEKIARLLQESGFL</sequence>
<organism evidence="6 7">
    <name type="scientific">Olpidium bornovanus</name>
    <dbReference type="NCBI Taxonomy" id="278681"/>
    <lineage>
        <taxon>Eukaryota</taxon>
        <taxon>Fungi</taxon>
        <taxon>Fungi incertae sedis</taxon>
        <taxon>Olpidiomycota</taxon>
        <taxon>Olpidiomycotina</taxon>
        <taxon>Olpidiomycetes</taxon>
        <taxon>Olpidiales</taxon>
        <taxon>Olpidiaceae</taxon>
        <taxon>Olpidium</taxon>
    </lineage>
</organism>
<keyword evidence="1 2" id="KW-0344">Guanine-nucleotide releasing factor</keyword>
<dbReference type="PROSITE" id="PS00720">
    <property type="entry name" value="RASGEF"/>
    <property type="match status" value="1"/>
</dbReference>
<dbReference type="EMBL" id="JAEFCI010012246">
    <property type="protein sequence ID" value="KAG5456123.1"/>
    <property type="molecule type" value="Genomic_DNA"/>
</dbReference>
<dbReference type="GO" id="GO:0005085">
    <property type="term" value="F:guanyl-nucleotide exchange factor activity"/>
    <property type="evidence" value="ECO:0007669"/>
    <property type="project" value="UniProtKB-KW"/>
</dbReference>
<feature type="region of interest" description="Disordered" evidence="3">
    <location>
        <begin position="1"/>
        <end position="36"/>
    </location>
</feature>
<evidence type="ECO:0000313" key="6">
    <source>
        <dbReference type="EMBL" id="KAG5456123.1"/>
    </source>
</evidence>
<protein>
    <submittedName>
        <fullName evidence="6">Ras guanine nucleotide exchange factor domain-containing protein</fullName>
    </submittedName>
</protein>
<dbReference type="CDD" id="cd06224">
    <property type="entry name" value="REM"/>
    <property type="match status" value="1"/>
</dbReference>
<dbReference type="SUPFAM" id="SSF48366">
    <property type="entry name" value="Ras GEF"/>
    <property type="match status" value="1"/>
</dbReference>
<reference evidence="6 7" key="1">
    <citation type="journal article" name="Sci. Rep.">
        <title>Genome-scale phylogenetic analyses confirm Olpidium as the closest living zoosporic fungus to the non-flagellated, terrestrial fungi.</title>
        <authorList>
            <person name="Chang Y."/>
            <person name="Rochon D."/>
            <person name="Sekimoto S."/>
            <person name="Wang Y."/>
            <person name="Chovatia M."/>
            <person name="Sandor L."/>
            <person name="Salamov A."/>
            <person name="Grigoriev I.V."/>
            <person name="Stajich J.E."/>
            <person name="Spatafora J.W."/>
        </authorList>
    </citation>
    <scope>NUCLEOTIDE SEQUENCE [LARGE SCALE GENOMIC DNA]</scope>
    <source>
        <strain evidence="6">S191</strain>
    </source>
</reference>
<feature type="region of interest" description="Disordered" evidence="3">
    <location>
        <begin position="324"/>
        <end position="372"/>
    </location>
</feature>
<dbReference type="InterPro" id="IPR008937">
    <property type="entry name" value="Ras-like_GEF"/>
</dbReference>
<evidence type="ECO:0000256" key="3">
    <source>
        <dbReference type="SAM" id="MobiDB-lite"/>
    </source>
</evidence>
<keyword evidence="7" id="KW-1185">Reference proteome</keyword>
<dbReference type="OrthoDB" id="546434at2759"/>
<dbReference type="GO" id="GO:0005886">
    <property type="term" value="C:plasma membrane"/>
    <property type="evidence" value="ECO:0007669"/>
    <property type="project" value="TreeGrafter"/>
</dbReference>
<dbReference type="Proteomes" id="UP000673691">
    <property type="component" value="Unassembled WGS sequence"/>
</dbReference>
<dbReference type="InterPro" id="IPR036964">
    <property type="entry name" value="RASGEF_cat_dom_sf"/>
</dbReference>